<dbReference type="Gene3D" id="3.40.190.10">
    <property type="entry name" value="Periplasmic binding protein-like II"/>
    <property type="match status" value="1"/>
</dbReference>
<accession>A0A8J3R528</accession>
<dbReference type="GO" id="GO:1904680">
    <property type="term" value="F:peptide transmembrane transporter activity"/>
    <property type="evidence" value="ECO:0007669"/>
    <property type="project" value="TreeGrafter"/>
</dbReference>
<evidence type="ECO:0000256" key="4">
    <source>
        <dbReference type="ARBA" id="ARBA00022729"/>
    </source>
</evidence>
<dbReference type="EMBL" id="BONZ01000090">
    <property type="protein sequence ID" value="GIH20181.1"/>
    <property type="molecule type" value="Genomic_DNA"/>
</dbReference>
<dbReference type="AlphaFoldDB" id="A0A8J3R528"/>
<dbReference type="GO" id="GO:0030313">
    <property type="term" value="C:cell envelope"/>
    <property type="evidence" value="ECO:0007669"/>
    <property type="project" value="UniProtKB-SubCell"/>
</dbReference>
<comment type="similarity">
    <text evidence="2">Belongs to the bacterial solute-binding protein 5 family.</text>
</comment>
<dbReference type="GO" id="GO:0043190">
    <property type="term" value="C:ATP-binding cassette (ABC) transporter complex"/>
    <property type="evidence" value="ECO:0007669"/>
    <property type="project" value="InterPro"/>
</dbReference>
<evidence type="ECO:0000259" key="6">
    <source>
        <dbReference type="Pfam" id="PF00496"/>
    </source>
</evidence>
<dbReference type="PIRSF" id="PIRSF002741">
    <property type="entry name" value="MppA"/>
    <property type="match status" value="1"/>
</dbReference>
<protein>
    <submittedName>
        <fullName evidence="7">Peptide ABC transporter</fullName>
    </submittedName>
</protein>
<sequence length="545" mass="59313">MRLSLRLHAVFTASAALLLLSACGGGGAGGAAAAAGPPVSGGILNLSMSQDPLCLDPHAISSDVEQIFGRIQFDNLIYLDSKGNPSPWLATSWQISPDGKTYTFRLRKGVTFSDGVAFNADAVKVNFQQMLNPATRSPLAGPYIAPYQYSKVIDDDTLEVHLSRPYSPFLNVLAQGWLGMESPKAIQQDTPAQLCEKPIGSGPFVLTNYTKNQSVTFTKRQGYDWAPSTFNHSGAAYLAGINVSWVGQDSVRYNSLASGQYQATGYVPAQNAAAVKANPNLSFSNIDRIGWPFALDYNTSRAPFNDIDLRRAFTASLNVPAIVQTIGFGQRQQATGFLDRTTQYYDPTAKMPGFDRALANRLLDQAGWTGRDAAGYRTKDGKELLVEFPVTQTATISPVYDLVQAQAKQAGFHVDVKPLPLAQMTTVRYGGDYDLSSGVWHTNTPDVLYIKYATFSIPTPNRLGQNAAHLSDPQLDTWLEQARETTDPATLKKLYGQAQHRLIDLAPGVPIYDNSVLWAVSKSVHGVITDTSHGTPVFTYAWIKE</sequence>
<feature type="domain" description="Solute-binding protein family 5" evidence="6">
    <location>
        <begin position="85"/>
        <end position="449"/>
    </location>
</feature>
<evidence type="ECO:0000256" key="2">
    <source>
        <dbReference type="ARBA" id="ARBA00005695"/>
    </source>
</evidence>
<dbReference type="InterPro" id="IPR039424">
    <property type="entry name" value="SBP_5"/>
</dbReference>
<keyword evidence="8" id="KW-1185">Reference proteome</keyword>
<gene>
    <name evidence="7" type="ORF">Raf01_83530</name>
</gene>
<name>A0A8J3R528_9ACTN</name>
<feature type="signal peptide" evidence="5">
    <location>
        <begin position="1"/>
        <end position="28"/>
    </location>
</feature>
<dbReference type="InterPro" id="IPR000914">
    <property type="entry name" value="SBP_5_dom"/>
</dbReference>
<evidence type="ECO:0000313" key="8">
    <source>
        <dbReference type="Proteomes" id="UP000642748"/>
    </source>
</evidence>
<feature type="chain" id="PRO_5038430805" evidence="5">
    <location>
        <begin position="29"/>
        <end position="545"/>
    </location>
</feature>
<dbReference type="Gene3D" id="3.10.105.10">
    <property type="entry name" value="Dipeptide-binding Protein, Domain 3"/>
    <property type="match status" value="1"/>
</dbReference>
<dbReference type="Pfam" id="PF00496">
    <property type="entry name" value="SBP_bac_5"/>
    <property type="match status" value="1"/>
</dbReference>
<evidence type="ECO:0000313" key="7">
    <source>
        <dbReference type="EMBL" id="GIH20181.1"/>
    </source>
</evidence>
<dbReference type="GO" id="GO:0042597">
    <property type="term" value="C:periplasmic space"/>
    <property type="evidence" value="ECO:0007669"/>
    <property type="project" value="UniProtKB-ARBA"/>
</dbReference>
<dbReference type="PANTHER" id="PTHR30290:SF10">
    <property type="entry name" value="PERIPLASMIC OLIGOPEPTIDE-BINDING PROTEIN-RELATED"/>
    <property type="match status" value="1"/>
</dbReference>
<evidence type="ECO:0000256" key="3">
    <source>
        <dbReference type="ARBA" id="ARBA00022448"/>
    </source>
</evidence>
<reference evidence="7" key="1">
    <citation type="submission" date="2021-01" db="EMBL/GenBank/DDBJ databases">
        <title>Whole genome shotgun sequence of Rugosimonospora africana NBRC 104875.</title>
        <authorList>
            <person name="Komaki H."/>
            <person name="Tamura T."/>
        </authorList>
    </citation>
    <scope>NUCLEOTIDE SEQUENCE</scope>
    <source>
        <strain evidence="7">NBRC 104875</strain>
    </source>
</reference>
<proteinExistence type="inferred from homology"/>
<evidence type="ECO:0000256" key="1">
    <source>
        <dbReference type="ARBA" id="ARBA00004196"/>
    </source>
</evidence>
<dbReference type="CDD" id="cd08492">
    <property type="entry name" value="PBP2_NikA_DppA_OppA_like_15"/>
    <property type="match status" value="1"/>
</dbReference>
<comment type="caution">
    <text evidence="7">The sequence shown here is derived from an EMBL/GenBank/DDBJ whole genome shotgun (WGS) entry which is preliminary data.</text>
</comment>
<dbReference type="RefSeq" id="WP_203923612.1">
    <property type="nucleotide sequence ID" value="NZ_BONZ01000090.1"/>
</dbReference>
<dbReference type="PANTHER" id="PTHR30290">
    <property type="entry name" value="PERIPLASMIC BINDING COMPONENT OF ABC TRANSPORTER"/>
    <property type="match status" value="1"/>
</dbReference>
<dbReference type="PROSITE" id="PS51257">
    <property type="entry name" value="PROKAR_LIPOPROTEIN"/>
    <property type="match status" value="1"/>
</dbReference>
<keyword evidence="4 5" id="KW-0732">Signal</keyword>
<dbReference type="Proteomes" id="UP000642748">
    <property type="component" value="Unassembled WGS sequence"/>
</dbReference>
<evidence type="ECO:0000256" key="5">
    <source>
        <dbReference type="SAM" id="SignalP"/>
    </source>
</evidence>
<dbReference type="SUPFAM" id="SSF53850">
    <property type="entry name" value="Periplasmic binding protein-like II"/>
    <property type="match status" value="1"/>
</dbReference>
<organism evidence="7 8">
    <name type="scientific">Rugosimonospora africana</name>
    <dbReference type="NCBI Taxonomy" id="556532"/>
    <lineage>
        <taxon>Bacteria</taxon>
        <taxon>Bacillati</taxon>
        <taxon>Actinomycetota</taxon>
        <taxon>Actinomycetes</taxon>
        <taxon>Micromonosporales</taxon>
        <taxon>Micromonosporaceae</taxon>
        <taxon>Rugosimonospora</taxon>
    </lineage>
</organism>
<comment type="subcellular location">
    <subcellularLocation>
        <location evidence="1">Cell envelope</location>
    </subcellularLocation>
</comment>
<keyword evidence="3" id="KW-0813">Transport</keyword>
<dbReference type="InterPro" id="IPR030678">
    <property type="entry name" value="Peptide/Ni-bd"/>
</dbReference>
<dbReference type="GO" id="GO:0015833">
    <property type="term" value="P:peptide transport"/>
    <property type="evidence" value="ECO:0007669"/>
    <property type="project" value="TreeGrafter"/>
</dbReference>